<evidence type="ECO:0000313" key="1">
    <source>
        <dbReference type="EMBL" id="OMJ81683.1"/>
    </source>
</evidence>
<dbReference type="OrthoDB" id="10541780at2759"/>
<evidence type="ECO:0000313" key="2">
    <source>
        <dbReference type="Proteomes" id="UP000187209"/>
    </source>
</evidence>
<name>A0A1R2BXZ8_9CILI</name>
<organism evidence="1 2">
    <name type="scientific">Stentor coeruleus</name>
    <dbReference type="NCBI Taxonomy" id="5963"/>
    <lineage>
        <taxon>Eukaryota</taxon>
        <taxon>Sar</taxon>
        <taxon>Alveolata</taxon>
        <taxon>Ciliophora</taxon>
        <taxon>Postciliodesmatophora</taxon>
        <taxon>Heterotrichea</taxon>
        <taxon>Heterotrichida</taxon>
        <taxon>Stentoridae</taxon>
        <taxon>Stentor</taxon>
    </lineage>
</organism>
<dbReference type="Proteomes" id="UP000187209">
    <property type="component" value="Unassembled WGS sequence"/>
</dbReference>
<comment type="caution">
    <text evidence="1">The sequence shown here is derived from an EMBL/GenBank/DDBJ whole genome shotgun (WGS) entry which is preliminary data.</text>
</comment>
<gene>
    <name evidence="1" type="ORF">SteCoe_17792</name>
</gene>
<sequence>MANPLKGFLAGFSVGFVTLWNCDELTLTAIYSYMGVDRLKKMDYLSISSNLPLEQKRSEFSRIINEKGASFRTILMLNESNRELFEKEAISGKSGYEFELNILEKHFRKFYPELFDDKSGKEFIESLDFKTKCNDNDHRKTAKNR</sequence>
<protein>
    <submittedName>
        <fullName evidence="1">Uncharacterized protein</fullName>
    </submittedName>
</protein>
<proteinExistence type="predicted"/>
<dbReference type="EMBL" id="MPUH01000370">
    <property type="protein sequence ID" value="OMJ81683.1"/>
    <property type="molecule type" value="Genomic_DNA"/>
</dbReference>
<dbReference type="AlphaFoldDB" id="A0A1R2BXZ8"/>
<reference evidence="1 2" key="1">
    <citation type="submission" date="2016-11" db="EMBL/GenBank/DDBJ databases">
        <title>The macronuclear genome of Stentor coeruleus: a giant cell with tiny introns.</title>
        <authorList>
            <person name="Slabodnick M."/>
            <person name="Ruby J.G."/>
            <person name="Reiff S.B."/>
            <person name="Swart E.C."/>
            <person name="Gosai S."/>
            <person name="Prabakaran S."/>
            <person name="Witkowska E."/>
            <person name="Larue G.E."/>
            <person name="Fisher S."/>
            <person name="Freeman R.M."/>
            <person name="Gunawardena J."/>
            <person name="Chu W."/>
            <person name="Stover N.A."/>
            <person name="Gregory B.D."/>
            <person name="Nowacki M."/>
            <person name="Derisi J."/>
            <person name="Roy S.W."/>
            <person name="Marshall W.F."/>
            <person name="Sood P."/>
        </authorList>
    </citation>
    <scope>NUCLEOTIDE SEQUENCE [LARGE SCALE GENOMIC DNA]</scope>
    <source>
        <strain evidence="1">WM001</strain>
    </source>
</reference>
<keyword evidence="2" id="KW-1185">Reference proteome</keyword>
<accession>A0A1R2BXZ8</accession>